<protein>
    <submittedName>
        <fullName evidence="2">NKG2-D type II integral membrane protein</fullName>
    </submittedName>
</protein>
<sequence length="123" mass="12915">MILQDKRREILRQFRYPQGASPTTSPEWMGLGRGAVLISKGRTNTQGISEGREGQQITESATPTSTGNCLMGRATAERHSMGSAFPACGGHAATFNGSTTQQGQGGGAAPVGHDYLKGIILQP</sequence>
<feature type="region of interest" description="Disordered" evidence="1">
    <location>
        <begin position="44"/>
        <end position="68"/>
    </location>
</feature>
<dbReference type="AlphaFoldDB" id="G2HIH1"/>
<accession>G2HIH1</accession>
<dbReference type="EMBL" id="AK306535">
    <property type="protein sequence ID" value="BAK63529.1"/>
    <property type="molecule type" value="mRNA"/>
</dbReference>
<evidence type="ECO:0000256" key="1">
    <source>
        <dbReference type="SAM" id="MobiDB-lite"/>
    </source>
</evidence>
<feature type="compositionally biased region" description="Polar residues" evidence="1">
    <location>
        <begin position="55"/>
        <end position="68"/>
    </location>
</feature>
<evidence type="ECO:0000313" key="2">
    <source>
        <dbReference type="EMBL" id="BAK63529.1"/>
    </source>
</evidence>
<organism evidence="2">
    <name type="scientific">Pan troglodytes</name>
    <name type="common">Chimpanzee</name>
    <dbReference type="NCBI Taxonomy" id="9598"/>
    <lineage>
        <taxon>Eukaryota</taxon>
        <taxon>Metazoa</taxon>
        <taxon>Chordata</taxon>
        <taxon>Craniata</taxon>
        <taxon>Vertebrata</taxon>
        <taxon>Euteleostomi</taxon>
        <taxon>Mammalia</taxon>
        <taxon>Eutheria</taxon>
        <taxon>Euarchontoglires</taxon>
        <taxon>Primates</taxon>
        <taxon>Haplorrhini</taxon>
        <taxon>Catarrhini</taxon>
        <taxon>Hominidae</taxon>
        <taxon>Pan</taxon>
    </lineage>
</organism>
<name>G2HIH1_PANTR</name>
<proteinExistence type="evidence at transcript level"/>
<reference evidence="2" key="1">
    <citation type="journal article" date="2011" name="Funct. Integr. Genomics">
        <title>Major chimpanzee-specific structural changes in sperm development-associated genes.</title>
        <authorList>
            <person name="Kim R.N."/>
            <person name="Kim D.W."/>
            <person name="Choi S.H."/>
            <person name="Chae S.H."/>
            <person name="Nam S.H."/>
            <person name="Kim D.W."/>
            <person name="Kim A."/>
            <person name="Kang A."/>
            <person name="Park K.H."/>
            <person name="Lee Y.S."/>
            <person name="Hirai M."/>
            <person name="Suzuki Y."/>
            <person name="Sugano S."/>
            <person name="Hashimoto K."/>
            <person name="Kim D.S."/>
            <person name="Park H.S."/>
        </authorList>
    </citation>
    <scope>NUCLEOTIDE SEQUENCE</scope>
    <source>
        <tissue evidence="2">Testis</tissue>
    </source>
</reference>
<feature type="region of interest" description="Disordered" evidence="1">
    <location>
        <begin position="90"/>
        <end position="109"/>
    </location>
</feature>